<reference evidence="1 2" key="1">
    <citation type="submission" date="2020-09" db="EMBL/GenBank/DDBJ databases">
        <title>De no assembly of potato wild relative species, Solanum commersonii.</title>
        <authorList>
            <person name="Cho K."/>
        </authorList>
    </citation>
    <scope>NUCLEOTIDE SEQUENCE [LARGE SCALE GENOMIC DNA]</scope>
    <source>
        <strain evidence="1">LZ3.2</strain>
        <tissue evidence="1">Leaf</tissue>
    </source>
</reference>
<organism evidence="1 2">
    <name type="scientific">Solanum commersonii</name>
    <name type="common">Commerson's wild potato</name>
    <name type="synonym">Commerson's nightshade</name>
    <dbReference type="NCBI Taxonomy" id="4109"/>
    <lineage>
        <taxon>Eukaryota</taxon>
        <taxon>Viridiplantae</taxon>
        <taxon>Streptophyta</taxon>
        <taxon>Embryophyta</taxon>
        <taxon>Tracheophyta</taxon>
        <taxon>Spermatophyta</taxon>
        <taxon>Magnoliopsida</taxon>
        <taxon>eudicotyledons</taxon>
        <taxon>Gunneridae</taxon>
        <taxon>Pentapetalae</taxon>
        <taxon>asterids</taxon>
        <taxon>lamiids</taxon>
        <taxon>Solanales</taxon>
        <taxon>Solanaceae</taxon>
        <taxon>Solanoideae</taxon>
        <taxon>Solaneae</taxon>
        <taxon>Solanum</taxon>
    </lineage>
</organism>
<protein>
    <submittedName>
        <fullName evidence="1">Uncharacterized protein</fullName>
    </submittedName>
</protein>
<name>A0A9J5ZJA0_SOLCO</name>
<dbReference type="Proteomes" id="UP000824120">
    <property type="component" value="Chromosome 4"/>
</dbReference>
<proteinExistence type="predicted"/>
<dbReference type="EMBL" id="JACXVP010000004">
    <property type="protein sequence ID" value="KAG5612136.1"/>
    <property type="molecule type" value="Genomic_DNA"/>
</dbReference>
<comment type="caution">
    <text evidence="1">The sequence shown here is derived from an EMBL/GenBank/DDBJ whole genome shotgun (WGS) entry which is preliminary data.</text>
</comment>
<evidence type="ECO:0000313" key="2">
    <source>
        <dbReference type="Proteomes" id="UP000824120"/>
    </source>
</evidence>
<keyword evidence="2" id="KW-1185">Reference proteome</keyword>
<evidence type="ECO:0000313" key="1">
    <source>
        <dbReference type="EMBL" id="KAG5612136.1"/>
    </source>
</evidence>
<dbReference type="AlphaFoldDB" id="A0A9J5ZJA0"/>
<sequence length="116" mass="13067">MLCIGSTCSENRLCDNISVFMIRMHGIVYFDSIQDKINFCANIIEQDLTRSKTSKSTHRTVTNSNMNLVAHFLHFSSINLGQSSDFIALLGGPTFVFISIINWSSMREEPNNTSKL</sequence>
<accession>A0A9J5ZJA0</accession>
<gene>
    <name evidence="1" type="ORF">H5410_023417</name>
</gene>